<keyword evidence="2" id="KW-1185">Reference proteome</keyword>
<name>A0ABM3IR52_ZIZJJ</name>
<gene>
    <name evidence="3" type="primary">LOC107409859</name>
</gene>
<feature type="compositionally biased region" description="Acidic residues" evidence="1">
    <location>
        <begin position="144"/>
        <end position="167"/>
    </location>
</feature>
<dbReference type="PANTHER" id="PTHR33318:SF16">
    <property type="entry name" value="FK506-BINDING NUCLEAR-LIKE PROTEIN"/>
    <property type="match status" value="1"/>
</dbReference>
<feature type="region of interest" description="Disordered" evidence="1">
    <location>
        <begin position="94"/>
        <end position="122"/>
    </location>
</feature>
<dbReference type="InterPro" id="IPR039300">
    <property type="entry name" value="JASON"/>
</dbReference>
<feature type="region of interest" description="Disordered" evidence="1">
    <location>
        <begin position="144"/>
        <end position="182"/>
    </location>
</feature>
<evidence type="ECO:0000313" key="3">
    <source>
        <dbReference type="RefSeq" id="XP_048333827.2"/>
    </source>
</evidence>
<dbReference type="GeneID" id="107409859"/>
<feature type="compositionally biased region" description="Polar residues" evidence="1">
    <location>
        <begin position="170"/>
        <end position="182"/>
    </location>
</feature>
<dbReference type="RefSeq" id="XP_048333827.2">
    <property type="nucleotide sequence ID" value="XM_048477870.2"/>
</dbReference>
<protein>
    <submittedName>
        <fullName evidence="3">Uncharacterized protein LOC107409859</fullName>
    </submittedName>
</protein>
<organism evidence="2 3">
    <name type="scientific">Ziziphus jujuba</name>
    <name type="common">Chinese jujube</name>
    <name type="synonym">Ziziphus sativa</name>
    <dbReference type="NCBI Taxonomy" id="326968"/>
    <lineage>
        <taxon>Eukaryota</taxon>
        <taxon>Viridiplantae</taxon>
        <taxon>Streptophyta</taxon>
        <taxon>Embryophyta</taxon>
        <taxon>Tracheophyta</taxon>
        <taxon>Spermatophyta</taxon>
        <taxon>Magnoliopsida</taxon>
        <taxon>eudicotyledons</taxon>
        <taxon>Gunneridae</taxon>
        <taxon>Pentapetalae</taxon>
        <taxon>rosids</taxon>
        <taxon>fabids</taxon>
        <taxon>Rosales</taxon>
        <taxon>Rhamnaceae</taxon>
        <taxon>Paliureae</taxon>
        <taxon>Ziziphus</taxon>
    </lineage>
</organism>
<evidence type="ECO:0000256" key="1">
    <source>
        <dbReference type="SAM" id="MobiDB-lite"/>
    </source>
</evidence>
<proteinExistence type="predicted"/>
<accession>A0ABM3IR52</accession>
<evidence type="ECO:0000313" key="2">
    <source>
        <dbReference type="Proteomes" id="UP001652623"/>
    </source>
</evidence>
<feature type="region of interest" description="Disordered" evidence="1">
    <location>
        <begin position="42"/>
        <end position="70"/>
    </location>
</feature>
<feature type="compositionally biased region" description="Basic and acidic residues" evidence="1">
    <location>
        <begin position="58"/>
        <end position="68"/>
    </location>
</feature>
<sequence length="323" mass="36139">MGCFLACFGFSNNKKRKRRNPSHRVSVVAQIKGSYEPLDSSPIISIGKAKNPNNAVSEPRENPKEQQKLKTRKKVSFNLNVQTYEPISNTYNLLEDEEEEKMGKNGGEVARGSLLSGTNSTSHSNYRYQNCRDCYDEEDDIAFEDSDLDDEEDEDDDDNEYDWESDIDGQRTSQDGFSKQFCSSSLSSKNGISSDPVVDENANNAMPLSVRDIHSVLSPVENLSQWRAAKAKSVPQKNQRKENIGVLQEPSEPSVPFRSNSNFSSSPLCNQSKPLLQEIKVDASLSSWLNSPITNPTATLETSNSWKIRGDRSVFEPTFLKAC</sequence>
<dbReference type="Proteomes" id="UP001652623">
    <property type="component" value="Chromosome 3"/>
</dbReference>
<feature type="compositionally biased region" description="Low complexity" evidence="1">
    <location>
        <begin position="254"/>
        <end position="266"/>
    </location>
</feature>
<reference evidence="3" key="1">
    <citation type="submission" date="2025-08" db="UniProtKB">
        <authorList>
            <consortium name="RefSeq"/>
        </authorList>
    </citation>
    <scope>IDENTIFICATION</scope>
    <source>
        <tissue evidence="3">Seedling</tissue>
    </source>
</reference>
<dbReference type="PANTHER" id="PTHR33318">
    <property type="entry name" value="ASPARTYL/GLUTAMYL-TRNA(ASN/GLN) AMIDOTRANSFERASE SUBUNIT"/>
    <property type="match status" value="1"/>
</dbReference>
<feature type="region of interest" description="Disordered" evidence="1">
    <location>
        <begin position="228"/>
        <end position="266"/>
    </location>
</feature>